<dbReference type="STRING" id="579105.SAMN04488096_10771"/>
<dbReference type="InterPro" id="IPR041490">
    <property type="entry name" value="KstR2_TetR_C"/>
</dbReference>
<dbReference type="PANTHER" id="PTHR43479:SF11">
    <property type="entry name" value="ACREF_ENVCD OPERON REPRESSOR-RELATED"/>
    <property type="match status" value="1"/>
</dbReference>
<feature type="domain" description="HTH tetR-type" evidence="3">
    <location>
        <begin position="4"/>
        <end position="64"/>
    </location>
</feature>
<dbReference type="Proteomes" id="UP000184225">
    <property type="component" value="Unassembled WGS sequence"/>
</dbReference>
<proteinExistence type="predicted"/>
<dbReference type="Pfam" id="PF17932">
    <property type="entry name" value="TetR_C_24"/>
    <property type="match status" value="1"/>
</dbReference>
<dbReference type="RefSeq" id="WP_073151970.1">
    <property type="nucleotide sequence ID" value="NZ_FQYY01000007.1"/>
</dbReference>
<evidence type="ECO:0000256" key="1">
    <source>
        <dbReference type="ARBA" id="ARBA00023125"/>
    </source>
</evidence>
<organism evidence="4 5">
    <name type="scientific">Mesonia phycicola</name>
    <dbReference type="NCBI Taxonomy" id="579105"/>
    <lineage>
        <taxon>Bacteria</taxon>
        <taxon>Pseudomonadati</taxon>
        <taxon>Bacteroidota</taxon>
        <taxon>Flavobacteriia</taxon>
        <taxon>Flavobacteriales</taxon>
        <taxon>Flavobacteriaceae</taxon>
        <taxon>Mesonia</taxon>
    </lineage>
</organism>
<dbReference type="SUPFAM" id="SSF48498">
    <property type="entry name" value="Tetracyclin repressor-like, C-terminal domain"/>
    <property type="match status" value="1"/>
</dbReference>
<dbReference type="AlphaFoldDB" id="A0A1M6G1K1"/>
<dbReference type="GO" id="GO:0003677">
    <property type="term" value="F:DNA binding"/>
    <property type="evidence" value="ECO:0007669"/>
    <property type="project" value="UniProtKB-UniRule"/>
</dbReference>
<evidence type="ECO:0000256" key="2">
    <source>
        <dbReference type="PROSITE-ProRule" id="PRU00335"/>
    </source>
</evidence>
<gene>
    <name evidence="4" type="ORF">SAMN04488096_10771</name>
</gene>
<keyword evidence="5" id="KW-1185">Reference proteome</keyword>
<dbReference type="Gene3D" id="1.10.10.60">
    <property type="entry name" value="Homeodomain-like"/>
    <property type="match status" value="1"/>
</dbReference>
<dbReference type="Pfam" id="PF00440">
    <property type="entry name" value="TetR_N"/>
    <property type="match status" value="1"/>
</dbReference>
<protein>
    <submittedName>
        <fullName evidence="4">Transcriptional regulator, TetR family</fullName>
    </submittedName>
</protein>
<dbReference type="SUPFAM" id="SSF46689">
    <property type="entry name" value="Homeodomain-like"/>
    <property type="match status" value="1"/>
</dbReference>
<accession>A0A1M6G1K1</accession>
<evidence type="ECO:0000259" key="3">
    <source>
        <dbReference type="PROSITE" id="PS50977"/>
    </source>
</evidence>
<dbReference type="InterPro" id="IPR001647">
    <property type="entry name" value="HTH_TetR"/>
</dbReference>
<feature type="DNA-binding region" description="H-T-H motif" evidence="2">
    <location>
        <begin position="27"/>
        <end position="46"/>
    </location>
</feature>
<sequence length="191" mass="21984">MKITDRKSEIIVTAAKLFKKRGYNAVSMRDIAQELGIKAASLYNHIKSKQEILSDIVLNVAESFTNHMEQIYPQSINSIQKLEAIIQNHIDITVQKTDFLACMNNDWMHLDEENLATYLKLRNAYEASFRKILQEGIAKNELENQNSEIVIFSILTTLRALYLWYSKKSSVEVEVLKKDLPKTLLHGIVKN</sequence>
<evidence type="ECO:0000313" key="5">
    <source>
        <dbReference type="Proteomes" id="UP000184225"/>
    </source>
</evidence>
<evidence type="ECO:0000313" key="4">
    <source>
        <dbReference type="EMBL" id="SHJ03747.1"/>
    </source>
</evidence>
<name>A0A1M6G1K1_9FLAO</name>
<dbReference type="InterPro" id="IPR050624">
    <property type="entry name" value="HTH-type_Tx_Regulator"/>
</dbReference>
<reference evidence="4 5" key="1">
    <citation type="submission" date="2016-11" db="EMBL/GenBank/DDBJ databases">
        <authorList>
            <person name="Jaros S."/>
            <person name="Januszkiewicz K."/>
            <person name="Wedrychowicz H."/>
        </authorList>
    </citation>
    <scope>NUCLEOTIDE SEQUENCE [LARGE SCALE GENOMIC DNA]</scope>
    <source>
        <strain evidence="4 5">DSM 21425</strain>
    </source>
</reference>
<keyword evidence="1 2" id="KW-0238">DNA-binding</keyword>
<dbReference type="InterPro" id="IPR036271">
    <property type="entry name" value="Tet_transcr_reg_TetR-rel_C_sf"/>
</dbReference>
<dbReference type="PRINTS" id="PR00455">
    <property type="entry name" value="HTHTETR"/>
</dbReference>
<dbReference type="InterPro" id="IPR009057">
    <property type="entry name" value="Homeodomain-like_sf"/>
</dbReference>
<dbReference type="OrthoDB" id="9814200at2"/>
<dbReference type="PROSITE" id="PS50977">
    <property type="entry name" value="HTH_TETR_2"/>
    <property type="match status" value="1"/>
</dbReference>
<dbReference type="PANTHER" id="PTHR43479">
    <property type="entry name" value="ACREF/ENVCD OPERON REPRESSOR-RELATED"/>
    <property type="match status" value="1"/>
</dbReference>
<dbReference type="EMBL" id="FQYY01000007">
    <property type="protein sequence ID" value="SHJ03747.1"/>
    <property type="molecule type" value="Genomic_DNA"/>
</dbReference>
<dbReference type="Gene3D" id="1.10.357.10">
    <property type="entry name" value="Tetracycline Repressor, domain 2"/>
    <property type="match status" value="1"/>
</dbReference>